<evidence type="ECO:0000259" key="2">
    <source>
        <dbReference type="Pfam" id="PF04773"/>
    </source>
</evidence>
<evidence type="ECO:0000259" key="3">
    <source>
        <dbReference type="Pfam" id="PF16344"/>
    </source>
</evidence>
<comment type="caution">
    <text evidence="4">The sequence shown here is derived from an EMBL/GenBank/DDBJ whole genome shotgun (WGS) entry which is preliminary data.</text>
</comment>
<dbReference type="InterPro" id="IPR032508">
    <property type="entry name" value="FecR_C"/>
</dbReference>
<feature type="transmembrane region" description="Helical" evidence="1">
    <location>
        <begin position="97"/>
        <end position="118"/>
    </location>
</feature>
<evidence type="ECO:0000256" key="1">
    <source>
        <dbReference type="SAM" id="Phobius"/>
    </source>
</evidence>
<keyword evidence="1" id="KW-1133">Transmembrane helix</keyword>
<dbReference type="Gene3D" id="2.60.120.1440">
    <property type="match status" value="1"/>
</dbReference>
<dbReference type="PANTHER" id="PTHR30273:SF2">
    <property type="entry name" value="PROTEIN FECR"/>
    <property type="match status" value="1"/>
</dbReference>
<dbReference type="EMBL" id="JAUKPO010000021">
    <property type="protein sequence ID" value="MDO1449663.1"/>
    <property type="molecule type" value="Genomic_DNA"/>
</dbReference>
<dbReference type="InterPro" id="IPR012373">
    <property type="entry name" value="Ferrdict_sens_TM"/>
</dbReference>
<sequence length="339" mass="38736">MMSNYTSFQTEDFVLDEYFRSWVAHPTAEKNAFWEHFLSVYPHQRKSVEEARVLVQALQVDWKPVSEQQARQSYQTLEEKLFNSKTTPLWNWKQQAVWYRVAAAITLLLVAFASWLIIQSFNNTTTYQTAYGEIRKITLPDGSTVTINANSKLIYTKEWSSIENREVWLEGEAFFDVKHLKNHQKFLVHTADKFTVEVLGTTFNVFKRESGTRVALQSGKVKLNIGNDNKHTDVIMQPGDLIEVESEKGTYSRKKVNPQLASAWTEHKLIFDNTPLSEVVSILEETYGLQVTISDPALLEKKVFGSCPTEDVDVLLAAISKPFGLSVKRNGKEVFISSP</sequence>
<protein>
    <submittedName>
        <fullName evidence="4">FecR domain-containing protein</fullName>
    </submittedName>
</protein>
<keyword evidence="5" id="KW-1185">Reference proteome</keyword>
<gene>
    <name evidence="4" type="ORF">Q0590_25525</name>
</gene>
<dbReference type="Proteomes" id="UP001168528">
    <property type="component" value="Unassembled WGS sequence"/>
</dbReference>
<reference evidence="4" key="1">
    <citation type="submission" date="2023-07" db="EMBL/GenBank/DDBJ databases">
        <title>The genome sequence of Rhodocytophaga aerolata KACC 12507.</title>
        <authorList>
            <person name="Zhang X."/>
        </authorList>
    </citation>
    <scope>NUCLEOTIDE SEQUENCE</scope>
    <source>
        <strain evidence="4">KACC 12507</strain>
    </source>
</reference>
<keyword evidence="1" id="KW-0812">Transmembrane</keyword>
<organism evidence="4 5">
    <name type="scientific">Rhodocytophaga aerolata</name>
    <dbReference type="NCBI Taxonomy" id="455078"/>
    <lineage>
        <taxon>Bacteria</taxon>
        <taxon>Pseudomonadati</taxon>
        <taxon>Bacteroidota</taxon>
        <taxon>Cytophagia</taxon>
        <taxon>Cytophagales</taxon>
        <taxon>Rhodocytophagaceae</taxon>
        <taxon>Rhodocytophaga</taxon>
    </lineage>
</organism>
<feature type="domain" description="FecR protein" evidence="2">
    <location>
        <begin position="126"/>
        <end position="222"/>
    </location>
</feature>
<feature type="domain" description="Protein FecR C-terminal" evidence="3">
    <location>
        <begin position="268"/>
        <end position="336"/>
    </location>
</feature>
<dbReference type="RefSeq" id="WP_302040467.1">
    <property type="nucleotide sequence ID" value="NZ_JAUKPO010000021.1"/>
</dbReference>
<accession>A0ABT8REN8</accession>
<keyword evidence="1" id="KW-0472">Membrane</keyword>
<evidence type="ECO:0000313" key="4">
    <source>
        <dbReference type="EMBL" id="MDO1449663.1"/>
    </source>
</evidence>
<dbReference type="Pfam" id="PF16344">
    <property type="entry name" value="FecR_C"/>
    <property type="match status" value="1"/>
</dbReference>
<dbReference type="PIRSF" id="PIRSF018266">
    <property type="entry name" value="FecR"/>
    <property type="match status" value="1"/>
</dbReference>
<evidence type="ECO:0000313" key="5">
    <source>
        <dbReference type="Proteomes" id="UP001168528"/>
    </source>
</evidence>
<dbReference type="InterPro" id="IPR006860">
    <property type="entry name" value="FecR"/>
</dbReference>
<proteinExistence type="predicted"/>
<dbReference type="PANTHER" id="PTHR30273">
    <property type="entry name" value="PERIPLASMIC SIGNAL SENSOR AND SIGMA FACTOR ACTIVATOR FECR-RELATED"/>
    <property type="match status" value="1"/>
</dbReference>
<name>A0ABT8REN8_9BACT</name>
<dbReference type="Gene3D" id="3.55.50.30">
    <property type="match status" value="1"/>
</dbReference>
<dbReference type="Pfam" id="PF04773">
    <property type="entry name" value="FecR"/>
    <property type="match status" value="1"/>
</dbReference>